<comment type="caution">
    <text evidence="1">The sequence shown here is derived from an EMBL/GenBank/DDBJ whole genome shotgun (WGS) entry which is preliminary data.</text>
</comment>
<evidence type="ECO:0000313" key="1">
    <source>
        <dbReference type="EMBL" id="KAI5680507.1"/>
    </source>
</evidence>
<organism evidence="1 2">
    <name type="scientific">Catharanthus roseus</name>
    <name type="common">Madagascar periwinkle</name>
    <name type="synonym">Vinca rosea</name>
    <dbReference type="NCBI Taxonomy" id="4058"/>
    <lineage>
        <taxon>Eukaryota</taxon>
        <taxon>Viridiplantae</taxon>
        <taxon>Streptophyta</taxon>
        <taxon>Embryophyta</taxon>
        <taxon>Tracheophyta</taxon>
        <taxon>Spermatophyta</taxon>
        <taxon>Magnoliopsida</taxon>
        <taxon>eudicotyledons</taxon>
        <taxon>Gunneridae</taxon>
        <taxon>Pentapetalae</taxon>
        <taxon>asterids</taxon>
        <taxon>lamiids</taxon>
        <taxon>Gentianales</taxon>
        <taxon>Apocynaceae</taxon>
        <taxon>Rauvolfioideae</taxon>
        <taxon>Vinceae</taxon>
        <taxon>Catharanthinae</taxon>
        <taxon>Catharanthus</taxon>
    </lineage>
</organism>
<dbReference type="EMBL" id="CM044701">
    <property type="protein sequence ID" value="KAI5680507.1"/>
    <property type="molecule type" value="Genomic_DNA"/>
</dbReference>
<dbReference type="Proteomes" id="UP001060085">
    <property type="component" value="Linkage Group LG01"/>
</dbReference>
<sequence>MQKKNSPMLGRRAWNLLRLALLWTRKGGLFKNRLLMDLRLFPKFVKSLRSHSNHHNHRSGALHYGERQLSFDDTPVIHVKMHRPSSMRFKMPHIPCINPHVDFDCDFGDEDDDNINYYDNDDDVARKSFLMPAAEDHDVDSVGDCEEESVNVSNDCDEGIDLKAEEFIAKFYQQIKLQRQISYLQYTEMINRGLN</sequence>
<keyword evidence="2" id="KW-1185">Reference proteome</keyword>
<accession>A0ACC0C6K9</accession>
<name>A0ACC0C6K9_CATRO</name>
<reference evidence="2" key="1">
    <citation type="journal article" date="2023" name="Nat. Plants">
        <title>Single-cell RNA sequencing provides a high-resolution roadmap for understanding the multicellular compartmentation of specialized metabolism.</title>
        <authorList>
            <person name="Sun S."/>
            <person name="Shen X."/>
            <person name="Li Y."/>
            <person name="Li Y."/>
            <person name="Wang S."/>
            <person name="Li R."/>
            <person name="Zhang H."/>
            <person name="Shen G."/>
            <person name="Guo B."/>
            <person name="Wei J."/>
            <person name="Xu J."/>
            <person name="St-Pierre B."/>
            <person name="Chen S."/>
            <person name="Sun C."/>
        </authorList>
    </citation>
    <scope>NUCLEOTIDE SEQUENCE [LARGE SCALE GENOMIC DNA]</scope>
</reference>
<gene>
    <name evidence="1" type="ORF">M9H77_01734</name>
</gene>
<evidence type="ECO:0000313" key="2">
    <source>
        <dbReference type="Proteomes" id="UP001060085"/>
    </source>
</evidence>
<protein>
    <submittedName>
        <fullName evidence="1">Uncharacterized protein</fullName>
    </submittedName>
</protein>
<proteinExistence type="predicted"/>